<feature type="domain" description="SnoaL-like" evidence="1">
    <location>
        <begin position="11"/>
        <end position="109"/>
    </location>
</feature>
<comment type="caution">
    <text evidence="2">The sequence shown here is derived from an EMBL/GenBank/DDBJ whole genome shotgun (WGS) entry which is preliminary data.</text>
</comment>
<keyword evidence="3" id="KW-1185">Reference proteome</keyword>
<evidence type="ECO:0000313" key="2">
    <source>
        <dbReference type="EMBL" id="OSC42258.1"/>
    </source>
</evidence>
<proteinExistence type="predicted"/>
<dbReference type="InterPro" id="IPR032710">
    <property type="entry name" value="NTF2-like_dom_sf"/>
</dbReference>
<gene>
    <name evidence="2" type="ORF">B8W66_04560</name>
</gene>
<protein>
    <recommendedName>
        <fullName evidence="1">SnoaL-like domain-containing protein</fullName>
    </recommendedName>
</protein>
<accession>A0A1X2LYF2</accession>
<dbReference type="AlphaFoldDB" id="A0A1X2LYF2"/>
<name>A0A1X2LYF2_9MYCO</name>
<dbReference type="OrthoDB" id="7207122at2"/>
<evidence type="ECO:0000259" key="1">
    <source>
        <dbReference type="Pfam" id="PF12680"/>
    </source>
</evidence>
<sequence length="131" mass="14760">MEQDIGEMATSFLRRLEAYDFTGARTMCTDAATVWHNDASGEQTVGAVLEHFESFAATANSLQFDVVRQFKNSNEVLQQHVLRLSMADGSCSEVHAAVYFRFEHGLIDRIEEFMYSVPADQVPQFAPSHDH</sequence>
<reference evidence="2 3" key="1">
    <citation type="submission" date="2017-04" db="EMBL/GenBank/DDBJ databases">
        <title>The new phylogeny of genus Mycobacterium.</title>
        <authorList>
            <person name="Tortoli E."/>
            <person name="Trovato A."/>
            <person name="Cirillo D.M."/>
        </authorList>
    </citation>
    <scope>NUCLEOTIDE SEQUENCE [LARGE SCALE GENOMIC DNA]</scope>
    <source>
        <strain evidence="2 3">TBL 1200985</strain>
    </source>
</reference>
<organism evidence="2 3">
    <name type="scientific">Mycobacterium decipiens</name>
    <dbReference type="NCBI Taxonomy" id="1430326"/>
    <lineage>
        <taxon>Bacteria</taxon>
        <taxon>Bacillati</taxon>
        <taxon>Actinomycetota</taxon>
        <taxon>Actinomycetes</taxon>
        <taxon>Mycobacteriales</taxon>
        <taxon>Mycobacteriaceae</taxon>
        <taxon>Mycobacterium</taxon>
    </lineage>
</organism>
<dbReference type="InterPro" id="IPR037401">
    <property type="entry name" value="SnoaL-like"/>
</dbReference>
<dbReference type="RefSeq" id="WP_085323844.1">
    <property type="nucleotide sequence ID" value="NZ_NCXP01000003.1"/>
</dbReference>
<evidence type="ECO:0000313" key="3">
    <source>
        <dbReference type="Proteomes" id="UP000193247"/>
    </source>
</evidence>
<dbReference type="EMBL" id="NCXP01000003">
    <property type="protein sequence ID" value="OSC42258.1"/>
    <property type="molecule type" value="Genomic_DNA"/>
</dbReference>
<dbReference type="STRING" id="1430326.B8W66_04560"/>
<dbReference type="Pfam" id="PF12680">
    <property type="entry name" value="SnoaL_2"/>
    <property type="match status" value="1"/>
</dbReference>
<dbReference type="SUPFAM" id="SSF54427">
    <property type="entry name" value="NTF2-like"/>
    <property type="match status" value="1"/>
</dbReference>
<dbReference type="Proteomes" id="UP000193247">
    <property type="component" value="Unassembled WGS sequence"/>
</dbReference>
<dbReference type="Gene3D" id="3.10.450.50">
    <property type="match status" value="1"/>
</dbReference>